<dbReference type="NCBIfam" id="NF004629">
    <property type="entry name" value="PRK05973.1"/>
    <property type="match status" value="1"/>
</dbReference>
<evidence type="ECO:0000313" key="1">
    <source>
        <dbReference type="EMBL" id="GLQ61190.1"/>
    </source>
</evidence>
<dbReference type="SUPFAM" id="SSF52540">
    <property type="entry name" value="P-loop containing nucleoside triphosphate hydrolases"/>
    <property type="match status" value="1"/>
</dbReference>
<dbReference type="RefSeq" id="WP_099212088.1">
    <property type="nucleotide sequence ID" value="NZ_BEWM01000003.1"/>
</dbReference>
<organism evidence="1 2">
    <name type="scientific">Gluconobacter cerinus</name>
    <dbReference type="NCBI Taxonomy" id="38307"/>
    <lineage>
        <taxon>Bacteria</taxon>
        <taxon>Pseudomonadati</taxon>
        <taxon>Pseudomonadota</taxon>
        <taxon>Alphaproteobacteria</taxon>
        <taxon>Acetobacterales</taxon>
        <taxon>Acetobacteraceae</taxon>
        <taxon>Gluconobacter</taxon>
    </lineage>
</organism>
<dbReference type="EMBL" id="BSNU01000001">
    <property type="protein sequence ID" value="GLQ61190.1"/>
    <property type="molecule type" value="Genomic_DNA"/>
</dbReference>
<evidence type="ECO:0000313" key="2">
    <source>
        <dbReference type="Proteomes" id="UP001156614"/>
    </source>
</evidence>
<dbReference type="AlphaFoldDB" id="A0AAV5NAM9"/>
<dbReference type="Gene3D" id="3.40.50.300">
    <property type="entry name" value="P-loop containing nucleotide triphosphate hydrolases"/>
    <property type="match status" value="2"/>
</dbReference>
<keyword evidence="1" id="KW-0067">ATP-binding</keyword>
<keyword evidence="1" id="KW-0347">Helicase</keyword>
<sequence>MKLSAPIYQLKRRAKLLARNENVPLHTALDRVARDEGFARWGLLSARVATAATASEMLSRLSDGDMLLMGARPGHGKTLLGLQLLLDAIRDGRRGVFFTLEYTEQETHARIRSLEGGSSGLGTALEIVTSDEICAEYIMRYLADASPGTVAVIDYLQILDQRRNKPELSEQITSLQNFARKTGNILAFVSQIDRGYDPEVKPLPDMQDIRLPNTVDVGLFSKACFLHDGKAQFLAIA</sequence>
<protein>
    <submittedName>
        <fullName evidence="1">Replicative DNA helicase</fullName>
    </submittedName>
</protein>
<dbReference type="GO" id="GO:0004386">
    <property type="term" value="F:helicase activity"/>
    <property type="evidence" value="ECO:0007669"/>
    <property type="project" value="UniProtKB-KW"/>
</dbReference>
<name>A0AAV5NAM9_9PROT</name>
<keyword evidence="1" id="KW-0547">Nucleotide-binding</keyword>
<dbReference type="Proteomes" id="UP001156614">
    <property type="component" value="Unassembled WGS sequence"/>
</dbReference>
<gene>
    <name evidence="1" type="ORF">GCM10007867_00350</name>
</gene>
<proteinExistence type="predicted"/>
<comment type="caution">
    <text evidence="1">The sequence shown here is derived from an EMBL/GenBank/DDBJ whole genome shotgun (WGS) entry which is preliminary data.</text>
</comment>
<reference evidence="2" key="1">
    <citation type="journal article" date="2019" name="Int. J. Syst. Evol. Microbiol.">
        <title>The Global Catalogue of Microorganisms (GCM) 10K type strain sequencing project: providing services to taxonomists for standard genome sequencing and annotation.</title>
        <authorList>
            <consortium name="The Broad Institute Genomics Platform"/>
            <consortium name="The Broad Institute Genome Sequencing Center for Infectious Disease"/>
            <person name="Wu L."/>
            <person name="Ma J."/>
        </authorList>
    </citation>
    <scope>NUCLEOTIDE SEQUENCE [LARGE SCALE GENOMIC DNA]</scope>
    <source>
        <strain evidence="2">NBRC 3267</strain>
    </source>
</reference>
<accession>A0AAV5NAM9</accession>
<keyword evidence="2" id="KW-1185">Reference proteome</keyword>
<keyword evidence="1" id="KW-0378">Hydrolase</keyword>
<dbReference type="InterPro" id="IPR027417">
    <property type="entry name" value="P-loop_NTPase"/>
</dbReference>